<keyword evidence="1" id="KW-0472">Membrane</keyword>
<protein>
    <submittedName>
        <fullName evidence="2">Uncharacterized protein</fullName>
    </submittedName>
</protein>
<feature type="transmembrane region" description="Helical" evidence="1">
    <location>
        <begin position="113"/>
        <end position="133"/>
    </location>
</feature>
<sequence length="141" mass="15903">MIILLLVAGCTPQASYMRKWQPAERIANRWSGGTVRTDRLSEDEAAVFEELGTPDVIRLYRQVPTRERVYAWIYEESNRVIWFVEGQRADYVEVDKNTLPLSRASRQTLRQKAFAGGILVGTIGSLATGFILLGEDVGLKN</sequence>
<proteinExistence type="predicted"/>
<comment type="caution">
    <text evidence="2">The sequence shown here is derived from an EMBL/GenBank/DDBJ whole genome shotgun (WGS) entry which is preliminary data.</text>
</comment>
<keyword evidence="3" id="KW-1185">Reference proteome</keyword>
<gene>
    <name evidence="2" type="ORF">ETSY2_08450</name>
</gene>
<keyword evidence="1" id="KW-1133">Transmembrane helix</keyword>
<dbReference type="EMBL" id="AZHX01000342">
    <property type="protein sequence ID" value="ETX07914.1"/>
    <property type="molecule type" value="Genomic_DNA"/>
</dbReference>
<name>W4MC42_9BACT</name>
<keyword evidence="1" id="KW-0812">Transmembrane</keyword>
<evidence type="ECO:0000256" key="1">
    <source>
        <dbReference type="SAM" id="Phobius"/>
    </source>
</evidence>
<evidence type="ECO:0000313" key="2">
    <source>
        <dbReference type="EMBL" id="ETX07914.1"/>
    </source>
</evidence>
<accession>W4MC42</accession>
<dbReference type="HOGENOM" id="CLU_1821850_0_0_7"/>
<organism evidence="2 3">
    <name type="scientific">Candidatus Entotheonella gemina</name>
    <dbReference type="NCBI Taxonomy" id="1429439"/>
    <lineage>
        <taxon>Bacteria</taxon>
        <taxon>Pseudomonadati</taxon>
        <taxon>Nitrospinota/Tectimicrobiota group</taxon>
        <taxon>Candidatus Tectimicrobiota</taxon>
        <taxon>Candidatus Entotheonellia</taxon>
        <taxon>Candidatus Entotheonellales</taxon>
        <taxon>Candidatus Entotheonellaceae</taxon>
        <taxon>Candidatus Entotheonella</taxon>
    </lineage>
</organism>
<dbReference type="Proteomes" id="UP000019140">
    <property type="component" value="Unassembled WGS sequence"/>
</dbReference>
<reference evidence="2 3" key="1">
    <citation type="journal article" date="2014" name="Nature">
        <title>An environmental bacterial taxon with a large and distinct metabolic repertoire.</title>
        <authorList>
            <person name="Wilson M.C."/>
            <person name="Mori T."/>
            <person name="Ruckert C."/>
            <person name="Uria A.R."/>
            <person name="Helf M.J."/>
            <person name="Takada K."/>
            <person name="Gernert C."/>
            <person name="Steffens U.A."/>
            <person name="Heycke N."/>
            <person name="Schmitt S."/>
            <person name="Rinke C."/>
            <person name="Helfrich E.J."/>
            <person name="Brachmann A.O."/>
            <person name="Gurgui C."/>
            <person name="Wakimoto T."/>
            <person name="Kracht M."/>
            <person name="Crusemann M."/>
            <person name="Hentschel U."/>
            <person name="Abe I."/>
            <person name="Matsunaga S."/>
            <person name="Kalinowski J."/>
            <person name="Takeyama H."/>
            <person name="Piel J."/>
        </authorList>
    </citation>
    <scope>NUCLEOTIDE SEQUENCE [LARGE SCALE GENOMIC DNA]</scope>
    <source>
        <strain evidence="3">TSY2</strain>
    </source>
</reference>
<evidence type="ECO:0000313" key="3">
    <source>
        <dbReference type="Proteomes" id="UP000019140"/>
    </source>
</evidence>
<dbReference type="AlphaFoldDB" id="W4MC42"/>